<dbReference type="InterPro" id="IPR025476">
    <property type="entry name" value="Helitron_helicase-like"/>
</dbReference>
<dbReference type="PANTHER" id="PTHR45786:SF74">
    <property type="entry name" value="ATP-DEPENDENT DNA HELICASE"/>
    <property type="match status" value="1"/>
</dbReference>
<protein>
    <recommendedName>
        <fullName evidence="1">Helitron helicase-like domain-containing protein</fullName>
    </recommendedName>
</protein>
<dbReference type="AlphaFoldDB" id="A0A2Z6PIJ5"/>
<evidence type="ECO:0000313" key="2">
    <source>
        <dbReference type="EMBL" id="GAU50322.1"/>
    </source>
</evidence>
<dbReference type="OrthoDB" id="1166374at2759"/>
<dbReference type="Pfam" id="PF14214">
    <property type="entry name" value="Helitron_like_N"/>
    <property type="match status" value="1"/>
</dbReference>
<dbReference type="PANTHER" id="PTHR45786">
    <property type="entry name" value="DNA BINDING PROTEIN-LIKE"/>
    <property type="match status" value="1"/>
</dbReference>
<evidence type="ECO:0000313" key="3">
    <source>
        <dbReference type="Proteomes" id="UP000242715"/>
    </source>
</evidence>
<sequence>MIMSSRTKRTNAFKDNSIEITPVSEVVDPEPSNTRLTCRNRYANIVSAVAPTRIDFEDDYASDNEDDSCDYAVCHDGGKVEPTIIDFEDDYVSDNEDDNCDYAGNEEDQYYPEDEYDQAIHSMTYQDAESELCHDVGDPSFICKFCSSRMWFDERAEQDMSIRNDGGGPPQVVLSGQNYHRIESLLPEQGGTPKFAQLYIYDTKNEDHNRMKHVSSTDSSKSLDRVLVEDLKHMIDASSRLAKKFREIRDHVEQGGTPNFSLRLIGSRSKEATTHNLPTYDKVAALIIGDDRNIKKGRDVIVKNSSGEFQRIYETHRLFLPLQYPLLFPYGEYGFELNIPIRSENHGNRKRKRLFVAIREFIAFRVQDRTVEYGNIVLSRRLFQQFVVDCYTMIESLRLKFIRENQQTIRCDILSGLQEAMDRGETDPSNVGKKIVLPASFTGGRRYMFNNCQDAMAICKKYGYPDLVFKMKLDRMMDDFKKEQFFGPVDATHPNLAFDLYLKGIKKEHSPMLFLFLYDTCTCNKDILEHQVQPSAAVFIHNSWPFRALASLLQKEEIHSRQILENGLRPMLERGENIYLE</sequence>
<keyword evidence="3" id="KW-1185">Reference proteome</keyword>
<organism evidence="2 3">
    <name type="scientific">Trifolium subterraneum</name>
    <name type="common">Subterranean clover</name>
    <dbReference type="NCBI Taxonomy" id="3900"/>
    <lineage>
        <taxon>Eukaryota</taxon>
        <taxon>Viridiplantae</taxon>
        <taxon>Streptophyta</taxon>
        <taxon>Embryophyta</taxon>
        <taxon>Tracheophyta</taxon>
        <taxon>Spermatophyta</taxon>
        <taxon>Magnoliopsida</taxon>
        <taxon>eudicotyledons</taxon>
        <taxon>Gunneridae</taxon>
        <taxon>Pentapetalae</taxon>
        <taxon>rosids</taxon>
        <taxon>fabids</taxon>
        <taxon>Fabales</taxon>
        <taxon>Fabaceae</taxon>
        <taxon>Papilionoideae</taxon>
        <taxon>50 kb inversion clade</taxon>
        <taxon>NPAAA clade</taxon>
        <taxon>Hologalegina</taxon>
        <taxon>IRL clade</taxon>
        <taxon>Trifolieae</taxon>
        <taxon>Trifolium</taxon>
    </lineage>
</organism>
<gene>
    <name evidence="2" type="ORF">TSUD_409250</name>
</gene>
<proteinExistence type="predicted"/>
<accession>A0A2Z6PIJ5</accession>
<evidence type="ECO:0000259" key="1">
    <source>
        <dbReference type="Pfam" id="PF14214"/>
    </source>
</evidence>
<dbReference type="EMBL" id="DF974740">
    <property type="protein sequence ID" value="GAU50322.1"/>
    <property type="molecule type" value="Genomic_DNA"/>
</dbReference>
<feature type="domain" description="Helitron helicase-like" evidence="1">
    <location>
        <begin position="361"/>
        <end position="467"/>
    </location>
</feature>
<dbReference type="Proteomes" id="UP000242715">
    <property type="component" value="Unassembled WGS sequence"/>
</dbReference>
<name>A0A2Z6PIJ5_TRISU</name>
<reference evidence="3" key="1">
    <citation type="journal article" date="2017" name="Front. Plant Sci.">
        <title>Climate Clever Clovers: New Paradigm to Reduce the Environmental Footprint of Ruminants by Breeding Low Methanogenic Forages Utilizing Haplotype Variation.</title>
        <authorList>
            <person name="Kaur P."/>
            <person name="Appels R."/>
            <person name="Bayer P.E."/>
            <person name="Keeble-Gagnere G."/>
            <person name="Wang J."/>
            <person name="Hirakawa H."/>
            <person name="Shirasawa K."/>
            <person name="Vercoe P."/>
            <person name="Stefanova K."/>
            <person name="Durmic Z."/>
            <person name="Nichols P."/>
            <person name="Revell C."/>
            <person name="Isobe S.N."/>
            <person name="Edwards D."/>
            <person name="Erskine W."/>
        </authorList>
    </citation>
    <scope>NUCLEOTIDE SEQUENCE [LARGE SCALE GENOMIC DNA]</scope>
    <source>
        <strain evidence="3">cv. Daliak</strain>
    </source>
</reference>